<protein>
    <submittedName>
        <fullName evidence="2">Uncharacterized protein</fullName>
    </submittedName>
</protein>
<keyword evidence="1" id="KW-1133">Transmembrane helix</keyword>
<keyword evidence="3" id="KW-1185">Reference proteome</keyword>
<keyword evidence="1" id="KW-0812">Transmembrane</keyword>
<keyword evidence="1" id="KW-0472">Membrane</keyword>
<proteinExistence type="predicted"/>
<accession>A0ABD5RZE7</accession>
<sequence length="75" mass="8112">MRRLDTFDYALVAAVAALAYFQLPWRPAIRRSVRSGAALIVAFVTGVDVATALVLFGLLAIGLVVYLVEVLPGRH</sequence>
<feature type="transmembrane region" description="Helical" evidence="1">
    <location>
        <begin position="6"/>
        <end position="25"/>
    </location>
</feature>
<reference evidence="2 3" key="1">
    <citation type="journal article" date="2019" name="Int. J. Syst. Evol. Microbiol.">
        <title>The Global Catalogue of Microorganisms (GCM) 10K type strain sequencing project: providing services to taxonomists for standard genome sequencing and annotation.</title>
        <authorList>
            <consortium name="The Broad Institute Genomics Platform"/>
            <consortium name="The Broad Institute Genome Sequencing Center for Infectious Disease"/>
            <person name="Wu L."/>
            <person name="Ma J."/>
        </authorList>
    </citation>
    <scope>NUCLEOTIDE SEQUENCE [LARGE SCALE GENOMIC DNA]</scope>
    <source>
        <strain evidence="2 3">NBRC 111368</strain>
    </source>
</reference>
<evidence type="ECO:0000256" key="1">
    <source>
        <dbReference type="SAM" id="Phobius"/>
    </source>
</evidence>
<name>A0ABD5RZE7_9EURY</name>
<gene>
    <name evidence="2" type="ORF">ACFQE1_10540</name>
</gene>
<evidence type="ECO:0000313" key="2">
    <source>
        <dbReference type="EMBL" id="MFC6724800.1"/>
    </source>
</evidence>
<organism evidence="2 3">
    <name type="scientific">Halobium palmae</name>
    <dbReference type="NCBI Taxonomy" id="1776492"/>
    <lineage>
        <taxon>Archaea</taxon>
        <taxon>Methanobacteriati</taxon>
        <taxon>Methanobacteriota</taxon>
        <taxon>Stenosarchaea group</taxon>
        <taxon>Halobacteria</taxon>
        <taxon>Halobacteriales</taxon>
        <taxon>Haloferacaceae</taxon>
        <taxon>Halobium</taxon>
    </lineage>
</organism>
<dbReference type="AlphaFoldDB" id="A0ABD5RZE7"/>
<comment type="caution">
    <text evidence="2">The sequence shown here is derived from an EMBL/GenBank/DDBJ whole genome shotgun (WGS) entry which is preliminary data.</text>
</comment>
<dbReference type="EMBL" id="JBHSWU010000284">
    <property type="protein sequence ID" value="MFC6724800.1"/>
    <property type="molecule type" value="Genomic_DNA"/>
</dbReference>
<evidence type="ECO:0000313" key="3">
    <source>
        <dbReference type="Proteomes" id="UP001596328"/>
    </source>
</evidence>
<feature type="transmembrane region" description="Helical" evidence="1">
    <location>
        <begin position="37"/>
        <end position="68"/>
    </location>
</feature>
<dbReference type="Proteomes" id="UP001596328">
    <property type="component" value="Unassembled WGS sequence"/>
</dbReference>